<name>A0ACB0YIE9_MELEN</name>
<dbReference type="EMBL" id="CAVMJV010000013">
    <property type="protein sequence ID" value="CAK5048367.1"/>
    <property type="molecule type" value="Genomic_DNA"/>
</dbReference>
<sequence>MVPCYKFFILVLHLLLILNYLILFLKNCLLNLEIMEFKRIGILIISWQQ</sequence>
<gene>
    <name evidence="1" type="ORF">MENTE1834_LOCUS12698</name>
</gene>
<reference evidence="1" key="1">
    <citation type="submission" date="2023-11" db="EMBL/GenBank/DDBJ databases">
        <authorList>
            <person name="Poullet M."/>
        </authorList>
    </citation>
    <scope>NUCLEOTIDE SEQUENCE</scope>
    <source>
        <strain evidence="1">E1834</strain>
    </source>
</reference>
<keyword evidence="2" id="KW-1185">Reference proteome</keyword>
<comment type="caution">
    <text evidence="1">The sequence shown here is derived from an EMBL/GenBank/DDBJ whole genome shotgun (WGS) entry which is preliminary data.</text>
</comment>
<dbReference type="Proteomes" id="UP001497535">
    <property type="component" value="Unassembled WGS sequence"/>
</dbReference>
<evidence type="ECO:0000313" key="1">
    <source>
        <dbReference type="EMBL" id="CAK5048367.1"/>
    </source>
</evidence>
<evidence type="ECO:0000313" key="2">
    <source>
        <dbReference type="Proteomes" id="UP001497535"/>
    </source>
</evidence>
<organism evidence="1 2">
    <name type="scientific">Meloidogyne enterolobii</name>
    <name type="common">Root-knot nematode worm</name>
    <name type="synonym">Meloidogyne mayaguensis</name>
    <dbReference type="NCBI Taxonomy" id="390850"/>
    <lineage>
        <taxon>Eukaryota</taxon>
        <taxon>Metazoa</taxon>
        <taxon>Ecdysozoa</taxon>
        <taxon>Nematoda</taxon>
        <taxon>Chromadorea</taxon>
        <taxon>Rhabditida</taxon>
        <taxon>Tylenchina</taxon>
        <taxon>Tylenchomorpha</taxon>
        <taxon>Tylenchoidea</taxon>
        <taxon>Meloidogynidae</taxon>
        <taxon>Meloidogyninae</taxon>
        <taxon>Meloidogyne</taxon>
    </lineage>
</organism>
<proteinExistence type="predicted"/>
<accession>A0ACB0YIE9</accession>
<protein>
    <submittedName>
        <fullName evidence="1">Uncharacterized protein</fullName>
    </submittedName>
</protein>